<dbReference type="GO" id="GO:0006508">
    <property type="term" value="P:proteolysis"/>
    <property type="evidence" value="ECO:0007669"/>
    <property type="project" value="InterPro"/>
</dbReference>
<dbReference type="InterPro" id="IPR036852">
    <property type="entry name" value="Peptidase_S8/S53_dom_sf"/>
</dbReference>
<dbReference type="InterPro" id="IPR034074">
    <property type="entry name" value="Y4bN_pept_dom"/>
</dbReference>
<dbReference type="Gene3D" id="3.40.50.200">
    <property type="entry name" value="Peptidase S8/S53 domain"/>
    <property type="match status" value="1"/>
</dbReference>
<evidence type="ECO:0000313" key="2">
    <source>
        <dbReference type="EMBL" id="SFR07122.1"/>
    </source>
</evidence>
<dbReference type="InterPro" id="IPR000209">
    <property type="entry name" value="Peptidase_S8/S53_dom"/>
</dbReference>
<dbReference type="GO" id="GO:0004252">
    <property type="term" value="F:serine-type endopeptidase activity"/>
    <property type="evidence" value="ECO:0007669"/>
    <property type="project" value="InterPro"/>
</dbReference>
<protein>
    <submittedName>
        <fullName evidence="2">Subtilase family protein</fullName>
    </submittedName>
</protein>
<keyword evidence="3" id="KW-1185">Reference proteome</keyword>
<dbReference type="Pfam" id="PF00082">
    <property type="entry name" value="Peptidase_S8"/>
    <property type="match status" value="1"/>
</dbReference>
<dbReference type="Proteomes" id="UP000199584">
    <property type="component" value="Unassembled WGS sequence"/>
</dbReference>
<dbReference type="EMBL" id="FOYM01000014">
    <property type="protein sequence ID" value="SFR07122.1"/>
    <property type="molecule type" value="Genomic_DNA"/>
</dbReference>
<gene>
    <name evidence="2" type="ORF">SAMN05660706_11444</name>
</gene>
<organism evidence="2 3">
    <name type="scientific">Desulfoscipio geothermicus DSM 3669</name>
    <dbReference type="NCBI Taxonomy" id="1121426"/>
    <lineage>
        <taxon>Bacteria</taxon>
        <taxon>Bacillati</taxon>
        <taxon>Bacillota</taxon>
        <taxon>Clostridia</taxon>
        <taxon>Eubacteriales</taxon>
        <taxon>Desulfallaceae</taxon>
        <taxon>Desulfoscipio</taxon>
    </lineage>
</organism>
<feature type="domain" description="Peptidase S8/S53" evidence="1">
    <location>
        <begin position="307"/>
        <end position="688"/>
    </location>
</feature>
<dbReference type="AlphaFoldDB" id="A0A1I6DP37"/>
<dbReference type="SUPFAM" id="SSF52743">
    <property type="entry name" value="Subtilisin-like"/>
    <property type="match status" value="1"/>
</dbReference>
<evidence type="ECO:0000259" key="1">
    <source>
        <dbReference type="Pfam" id="PF00082"/>
    </source>
</evidence>
<dbReference type="OrthoDB" id="9759014at2"/>
<name>A0A1I6DP37_9FIRM</name>
<dbReference type="STRING" id="39060.SAMN05660706_11444"/>
<accession>A0A1I6DP37</accession>
<evidence type="ECO:0000313" key="3">
    <source>
        <dbReference type="Proteomes" id="UP000199584"/>
    </source>
</evidence>
<dbReference type="CDD" id="cd04847">
    <property type="entry name" value="Peptidases_S8_Subtilisin_like_2"/>
    <property type="match status" value="1"/>
</dbReference>
<dbReference type="RefSeq" id="WP_092483484.1">
    <property type="nucleotide sequence ID" value="NZ_FOYM01000014.1"/>
</dbReference>
<sequence length="863" mass="98086">MAEKPLLIFPEPAIVGRHKKKIMPGKMHFPSPVRQLERLQPKFEQLERAFEACRVEMRDDPTGIEPEKVLVLETVGKIDDFCKALRGIEGLEWLADSDLDDITPDNDFYVDEEHPDKALPGRLYLIFSNNRGLQELFSLWKTFCKNPEDPQFQRGRKKWGHLFKQLKDIHPWGPEDRLFETGLLEDWQERVAIGEEYMKIEIELWFRQSVDKRNKSEDIVQRLVHDLHGRVIGQACCIEEIAYHAILAELPIQKVEAIFKDRSIQLVRCEQVMFFRPVGQAVVDMPDDRESFSELTRDNLPLPQGNPIVALLDGLPIENHKLLDGRLIVDDPENWAADYPVLNRYHGTAMASLLIHGELDASELPINHPLYVRPILKPDHRDWRNPKVECIPEDVLPVDLVHRSVRRLFEGEGTEPAVAPTVRIINLSIGDPGRPFDRLISPWARLLDYLSWKYQVLFIVSAGNYPSGIELNIHRRELSMVRQNAACFEEEVLKTIIQQGRNRRLLSPAEAINVLTIGAVHEDSSSNSNLGNRIDPFVSKGLPSPICAQGLGFRRSIKPDIFFPGGRQTYQELLGNTHTKAIIEINRSSYPPGQRVASPAAKIGNLGATRHMRGTSNATALASRTAVLLYDLLQQLKNEPGGDRLHDNYTAVLIKALLVHSASWGDSYENIKRIISDKNIIARLLGYGLVMSERVFECTDQRATMLGCGSLYDNEAHRYIIPLPPSISGKKIWRRVTVTLAWFTPINPTHRAYRKSNLWFDPYGGDQKEGEFQQLLQVSRQEADWQTVRRGTVQHEIFAGDKASSFVDEDKIIVQVNCRADAGKLTESIPYALVVTLEVAPALNLPVYNEIRTRIRQLVGITP</sequence>
<reference evidence="3" key="1">
    <citation type="submission" date="2016-10" db="EMBL/GenBank/DDBJ databases">
        <authorList>
            <person name="Varghese N."/>
            <person name="Submissions S."/>
        </authorList>
    </citation>
    <scope>NUCLEOTIDE SEQUENCE [LARGE SCALE GENOMIC DNA]</scope>
    <source>
        <strain evidence="3">DSM 3669</strain>
    </source>
</reference>
<proteinExistence type="predicted"/>